<comment type="caution">
    <text evidence="3">The sequence shown here is derived from an EMBL/GenBank/DDBJ whole genome shotgun (WGS) entry which is preliminary data.</text>
</comment>
<dbReference type="PROSITE" id="PS51257">
    <property type="entry name" value="PROKAR_LIPOPROTEIN"/>
    <property type="match status" value="1"/>
</dbReference>
<feature type="signal peptide" evidence="2">
    <location>
        <begin position="1"/>
        <end position="22"/>
    </location>
</feature>
<dbReference type="RefSeq" id="WP_172238027.1">
    <property type="nucleotide sequence ID" value="NZ_BMDD01000001.1"/>
</dbReference>
<sequence length="172" mass="19265">MRRKIQVLFVAACAAMIVSACADPSFETEPSTASSTSDTTEKTEKQLNETPLANNNTPEMTSGVNIDWDDIDSPLWNEEMREELETVLHAIVDKDAEALNKGLGPDVQGVFDYMLQNEYDFQEVSSIHEEYGKVLVQVGSILGLEGETPKPYNCTFYFEQDETGEWRIVSID</sequence>
<proteinExistence type="predicted"/>
<evidence type="ECO:0000313" key="4">
    <source>
        <dbReference type="Proteomes" id="UP000605427"/>
    </source>
</evidence>
<feature type="chain" id="PRO_5047320896" evidence="2">
    <location>
        <begin position="23"/>
        <end position="172"/>
    </location>
</feature>
<evidence type="ECO:0000256" key="2">
    <source>
        <dbReference type="SAM" id="SignalP"/>
    </source>
</evidence>
<feature type="compositionally biased region" description="Low complexity" evidence="1">
    <location>
        <begin position="24"/>
        <end position="38"/>
    </location>
</feature>
<feature type="region of interest" description="Disordered" evidence="1">
    <location>
        <begin position="24"/>
        <end position="64"/>
    </location>
</feature>
<feature type="compositionally biased region" description="Polar residues" evidence="1">
    <location>
        <begin position="48"/>
        <end position="64"/>
    </location>
</feature>
<keyword evidence="2" id="KW-0732">Signal</keyword>
<evidence type="ECO:0000256" key="1">
    <source>
        <dbReference type="SAM" id="MobiDB-lite"/>
    </source>
</evidence>
<dbReference type="Proteomes" id="UP000605427">
    <property type="component" value="Unassembled WGS sequence"/>
</dbReference>
<evidence type="ECO:0000313" key="3">
    <source>
        <dbReference type="EMBL" id="GGH68670.1"/>
    </source>
</evidence>
<accession>A0ABQ1ZM59</accession>
<protein>
    <submittedName>
        <fullName evidence="3">Uncharacterized protein</fullName>
    </submittedName>
</protein>
<keyword evidence="4" id="KW-1185">Reference proteome</keyword>
<organism evidence="3 4">
    <name type="scientific">Saccharibacillus endophyticus</name>
    <dbReference type="NCBI Taxonomy" id="2060666"/>
    <lineage>
        <taxon>Bacteria</taxon>
        <taxon>Bacillati</taxon>
        <taxon>Bacillota</taxon>
        <taxon>Bacilli</taxon>
        <taxon>Bacillales</taxon>
        <taxon>Paenibacillaceae</taxon>
        <taxon>Saccharibacillus</taxon>
    </lineage>
</organism>
<dbReference type="EMBL" id="BMDD01000001">
    <property type="protein sequence ID" value="GGH68670.1"/>
    <property type="molecule type" value="Genomic_DNA"/>
</dbReference>
<name>A0ABQ1ZM59_9BACL</name>
<gene>
    <name evidence="3" type="ORF">GCM10007362_02920</name>
</gene>
<reference evidence="4" key="1">
    <citation type="journal article" date="2019" name="Int. J. Syst. Evol. Microbiol.">
        <title>The Global Catalogue of Microorganisms (GCM) 10K type strain sequencing project: providing services to taxonomists for standard genome sequencing and annotation.</title>
        <authorList>
            <consortium name="The Broad Institute Genomics Platform"/>
            <consortium name="The Broad Institute Genome Sequencing Center for Infectious Disease"/>
            <person name="Wu L."/>
            <person name="Ma J."/>
        </authorList>
    </citation>
    <scope>NUCLEOTIDE SEQUENCE [LARGE SCALE GENOMIC DNA]</scope>
    <source>
        <strain evidence="4">CCM 8702</strain>
    </source>
</reference>